<gene>
    <name evidence="2" type="ORF">IAC04_06735</name>
</gene>
<dbReference type="SUPFAM" id="SSF52540">
    <property type="entry name" value="P-loop containing nucleoside triphosphate hydrolases"/>
    <property type="match status" value="1"/>
</dbReference>
<dbReference type="InterPro" id="IPR041682">
    <property type="entry name" value="AAA_14"/>
</dbReference>
<evidence type="ECO:0000313" key="2">
    <source>
        <dbReference type="EMBL" id="HIZ86169.1"/>
    </source>
</evidence>
<organism evidence="2 3">
    <name type="scientific">Candidatus Coprenecus stercoravium</name>
    <dbReference type="NCBI Taxonomy" id="2840735"/>
    <lineage>
        <taxon>Bacteria</taxon>
        <taxon>Pseudomonadati</taxon>
        <taxon>Bacteroidota</taxon>
        <taxon>Bacteroidia</taxon>
        <taxon>Bacteroidales</taxon>
        <taxon>Rikenellaceae</taxon>
        <taxon>Rikenellaceae incertae sedis</taxon>
        <taxon>Candidatus Coprenecus</taxon>
    </lineage>
</organism>
<name>A0A9D2GSI5_9BACT</name>
<dbReference type="PANTHER" id="PTHR42990:SF1">
    <property type="entry name" value="AAA+ ATPASE DOMAIN-CONTAINING PROTEIN"/>
    <property type="match status" value="1"/>
</dbReference>
<evidence type="ECO:0000259" key="1">
    <source>
        <dbReference type="Pfam" id="PF13173"/>
    </source>
</evidence>
<reference evidence="2" key="1">
    <citation type="journal article" date="2021" name="PeerJ">
        <title>Extensive microbial diversity within the chicken gut microbiome revealed by metagenomics and culture.</title>
        <authorList>
            <person name="Gilroy R."/>
            <person name="Ravi A."/>
            <person name="Getino M."/>
            <person name="Pursley I."/>
            <person name="Horton D.L."/>
            <person name="Alikhan N.F."/>
            <person name="Baker D."/>
            <person name="Gharbi K."/>
            <person name="Hall N."/>
            <person name="Watson M."/>
            <person name="Adriaenssens E.M."/>
            <person name="Foster-Nyarko E."/>
            <person name="Jarju S."/>
            <person name="Secka A."/>
            <person name="Antonio M."/>
            <person name="Oren A."/>
            <person name="Chaudhuri R.R."/>
            <person name="La Ragione R."/>
            <person name="Hildebrand F."/>
            <person name="Pallen M.J."/>
        </authorList>
    </citation>
    <scope>NUCLEOTIDE SEQUENCE</scope>
    <source>
        <strain evidence="2">Gambia16-554</strain>
    </source>
</reference>
<feature type="domain" description="AAA" evidence="1">
    <location>
        <begin position="37"/>
        <end position="160"/>
    </location>
</feature>
<dbReference type="Pfam" id="PF13173">
    <property type="entry name" value="AAA_14"/>
    <property type="match status" value="1"/>
</dbReference>
<dbReference type="EMBL" id="DXAW01000115">
    <property type="protein sequence ID" value="HIZ86169.1"/>
    <property type="molecule type" value="Genomic_DNA"/>
</dbReference>
<proteinExistence type="predicted"/>
<accession>A0A9D2GSI5</accession>
<dbReference type="InterPro" id="IPR027417">
    <property type="entry name" value="P-loop_NTPase"/>
</dbReference>
<protein>
    <submittedName>
        <fullName evidence="2">AAA family ATPase</fullName>
    </submittedName>
</protein>
<evidence type="ECO:0000313" key="3">
    <source>
        <dbReference type="Proteomes" id="UP000824115"/>
    </source>
</evidence>
<dbReference type="PANTHER" id="PTHR42990">
    <property type="entry name" value="ATPASE"/>
    <property type="match status" value="1"/>
</dbReference>
<reference evidence="2" key="2">
    <citation type="submission" date="2021-04" db="EMBL/GenBank/DDBJ databases">
        <authorList>
            <person name="Gilroy R."/>
        </authorList>
    </citation>
    <scope>NUCLEOTIDE SEQUENCE</scope>
    <source>
        <strain evidence="2">Gambia16-554</strain>
    </source>
</reference>
<dbReference type="AlphaFoldDB" id="A0A9D2GSI5"/>
<sequence>MDYTDIQPLLNTFHRKLAATDLRFKRYLHGQINWDVRLLGIKGARGTGKTTMLLQHIKETAGSSLDKVFYASLDNMWFQTHSAEDLVEFLYTRGVTRIYLDEIHKYRSWTLLLKNLYDNYPDLSIVYTGSAMLAIDNSKSDLSRRQSLYTLHGLSFREYLEYEGITSLPSMTLEEILKNHVSYAMDVTSAGIKILKYFEQYLNEGYYPYYKEAGRDYLIRIGEVVQLVIDSDIPAVEETLTYATRQKIKKLLMVVAENVPLEPNINKLAASLESTRDQTLKMLYWLDRAALLLLLTDKTKDYKHLTGPKKIYLNNTNLMNSLGSRISKGTLRETFFANQVGAVSDLLIPRQGDFIADGKYIFEVGGPQKTFDQIAGLPDSYLAIDGIEVGNGNRIPLWLFGCLY</sequence>
<comment type="caution">
    <text evidence="2">The sequence shown here is derived from an EMBL/GenBank/DDBJ whole genome shotgun (WGS) entry which is preliminary data.</text>
</comment>
<dbReference type="Proteomes" id="UP000824115">
    <property type="component" value="Unassembled WGS sequence"/>
</dbReference>